<protein>
    <recommendedName>
        <fullName evidence="8 18">3-dehydroquinate synthase</fullName>
        <shortName evidence="18">DHQS</shortName>
        <ecNumber evidence="7 18">4.2.3.4</ecNumber>
    </recommendedName>
</protein>
<feature type="binding site" evidence="18">
    <location>
        <position position="173"/>
    </location>
    <ligand>
        <name>NAD(+)</name>
        <dbReference type="ChEBI" id="CHEBI:57540"/>
    </ligand>
</feature>
<dbReference type="GO" id="GO:0000166">
    <property type="term" value="F:nucleotide binding"/>
    <property type="evidence" value="ECO:0007669"/>
    <property type="project" value="UniProtKB-KW"/>
</dbReference>
<evidence type="ECO:0000259" key="19">
    <source>
        <dbReference type="Pfam" id="PF01761"/>
    </source>
</evidence>
<feature type="binding site" evidence="18">
    <location>
        <position position="269"/>
    </location>
    <ligand>
        <name>Zn(2+)</name>
        <dbReference type="ChEBI" id="CHEBI:29105"/>
    </ligand>
</feature>
<keyword evidence="10 18" id="KW-0028">Amino-acid biosynthesis</keyword>
<gene>
    <name evidence="18" type="primary">aroB</name>
    <name evidence="21" type="ORF">CNE99_09500</name>
</gene>
<evidence type="ECO:0000259" key="20">
    <source>
        <dbReference type="Pfam" id="PF24621"/>
    </source>
</evidence>
<dbReference type="SUPFAM" id="SSF56796">
    <property type="entry name" value="Dehydroquinate synthase-like"/>
    <property type="match status" value="1"/>
</dbReference>
<reference evidence="21 22" key="1">
    <citation type="submission" date="2017-08" db="EMBL/GenBank/DDBJ databases">
        <title>Fine stratification of microbial communities through a metagenomic profile of the photic zone.</title>
        <authorList>
            <person name="Haro-Moreno J.M."/>
            <person name="Lopez-Perez M."/>
            <person name="De La Torre J."/>
            <person name="Picazo A."/>
            <person name="Camacho A."/>
            <person name="Rodriguez-Valera F."/>
        </authorList>
    </citation>
    <scope>NUCLEOTIDE SEQUENCE [LARGE SCALE GENOMIC DNA]</scope>
    <source>
        <strain evidence="21">MED-G24</strain>
    </source>
</reference>
<comment type="caution">
    <text evidence="18">Lacks conserved residue(s) required for the propagation of feature annotation.</text>
</comment>
<dbReference type="Pfam" id="PF24621">
    <property type="entry name" value="DHQS_C"/>
    <property type="match status" value="1"/>
</dbReference>
<organism evidence="21 22">
    <name type="scientific">OM182 bacterium MED-G24</name>
    <dbReference type="NCBI Taxonomy" id="1986255"/>
    <lineage>
        <taxon>Bacteria</taxon>
        <taxon>Pseudomonadati</taxon>
        <taxon>Pseudomonadota</taxon>
        <taxon>Gammaproteobacteria</taxon>
        <taxon>OMG group</taxon>
        <taxon>OM182 clade</taxon>
    </lineage>
</organism>
<name>A0A2A5WJZ3_9GAMM</name>
<evidence type="ECO:0000256" key="8">
    <source>
        <dbReference type="ARBA" id="ARBA00017684"/>
    </source>
</evidence>
<comment type="cofactor">
    <cofactor evidence="2 18">
        <name>NAD(+)</name>
        <dbReference type="ChEBI" id="CHEBI:57540"/>
    </cofactor>
</comment>
<evidence type="ECO:0000256" key="1">
    <source>
        <dbReference type="ARBA" id="ARBA00001393"/>
    </source>
</evidence>
<dbReference type="InterPro" id="IPR016037">
    <property type="entry name" value="DHQ_synth_AroB"/>
</dbReference>
<keyword evidence="9 18" id="KW-0963">Cytoplasm</keyword>
<keyword evidence="17 18" id="KW-0170">Cobalt</keyword>
<sequence length="386" mass="41542">MWVTPAADVRSTRSSDYWRNRALLYATISLTAGEHQYPIHVGSDLLSDPALITPHIQGRRALLISNETVGPLFAPSIRRALEDVELDEYFLPDGEAFKTLDRVTDAVEHLIRGEHTRDTTIIALGGGVVGDTAGFTAAVYQRGVPFVQIPTTLLAQVDASVGGKTAVNHALGKNMIGAFYQPQAVLIDTDTLKSLPERERIAGVAEVIKHGVLADSGYFEWIEAHLDEILAQDPAVMSHAIARSCEIKSEVVADDEKEKGRRALLNLGHTFGHAIESALGYGEWLHGEAVGAGLVMAADLSMRMGMLAPADAVRIKRLVTRAGLPVMPPEGVRGQLRELMSRDKKASDAGLRLILVRRIGEAEVVESVPEALIADTIGIGEGLCAA</sequence>
<dbReference type="Proteomes" id="UP000219327">
    <property type="component" value="Unassembled WGS sequence"/>
</dbReference>
<evidence type="ECO:0000256" key="16">
    <source>
        <dbReference type="ARBA" id="ARBA00023239"/>
    </source>
</evidence>
<dbReference type="GO" id="GO:0008652">
    <property type="term" value="P:amino acid biosynthetic process"/>
    <property type="evidence" value="ECO:0007669"/>
    <property type="project" value="UniProtKB-KW"/>
</dbReference>
<comment type="caution">
    <text evidence="21">The sequence shown here is derived from an EMBL/GenBank/DDBJ whole genome shotgun (WGS) entry which is preliminary data.</text>
</comment>
<dbReference type="EC" id="4.2.3.4" evidence="7 18"/>
<dbReference type="FunFam" id="3.40.50.1970:FF:000001">
    <property type="entry name" value="3-dehydroquinate synthase"/>
    <property type="match status" value="1"/>
</dbReference>
<feature type="binding site" evidence="18">
    <location>
        <position position="164"/>
    </location>
    <ligand>
        <name>NAD(+)</name>
        <dbReference type="ChEBI" id="CHEBI:57540"/>
    </ligand>
</feature>
<dbReference type="AlphaFoldDB" id="A0A2A5WJZ3"/>
<feature type="domain" description="3-dehydroquinate synthase C-terminal" evidence="20">
    <location>
        <begin position="203"/>
        <end position="346"/>
    </location>
</feature>
<evidence type="ECO:0000256" key="11">
    <source>
        <dbReference type="ARBA" id="ARBA00022723"/>
    </source>
</evidence>
<feature type="binding site" evidence="18">
    <location>
        <position position="286"/>
    </location>
    <ligand>
        <name>Zn(2+)</name>
        <dbReference type="ChEBI" id="CHEBI:29105"/>
    </ligand>
</feature>
<feature type="binding site" evidence="18">
    <location>
        <begin position="93"/>
        <end position="98"/>
    </location>
    <ligand>
        <name>NAD(+)</name>
        <dbReference type="ChEBI" id="CHEBI:57540"/>
    </ligand>
</feature>
<proteinExistence type="inferred from homology"/>
<feature type="binding site" evidence="18">
    <location>
        <begin position="151"/>
        <end position="152"/>
    </location>
    <ligand>
        <name>NAD(+)</name>
        <dbReference type="ChEBI" id="CHEBI:57540"/>
    </ligand>
</feature>
<dbReference type="CDD" id="cd08195">
    <property type="entry name" value="DHQS"/>
    <property type="match status" value="1"/>
</dbReference>
<comment type="pathway">
    <text evidence="5 18">Metabolic intermediate biosynthesis; chorismate biosynthesis; chorismate from D-erythrose 4-phosphate and phosphoenolpyruvate: step 2/7.</text>
</comment>
<comment type="catalytic activity">
    <reaction evidence="1 18">
        <text>7-phospho-2-dehydro-3-deoxy-D-arabino-heptonate = 3-dehydroquinate + phosphate</text>
        <dbReference type="Rhea" id="RHEA:21968"/>
        <dbReference type="ChEBI" id="CHEBI:32364"/>
        <dbReference type="ChEBI" id="CHEBI:43474"/>
        <dbReference type="ChEBI" id="CHEBI:58394"/>
        <dbReference type="EC" id="4.2.3.4"/>
    </reaction>
</comment>
<comment type="cofactor">
    <cofactor evidence="18">
        <name>Co(2+)</name>
        <dbReference type="ChEBI" id="CHEBI:48828"/>
    </cofactor>
    <cofactor evidence="18">
        <name>Zn(2+)</name>
        <dbReference type="ChEBI" id="CHEBI:29105"/>
    </cofactor>
    <text evidence="18">Binds 1 divalent metal cation per subunit. Can use either Co(2+) or Zn(2+).</text>
</comment>
<feature type="domain" description="3-dehydroquinate synthase N-terminal" evidence="19">
    <location>
        <begin position="90"/>
        <end position="199"/>
    </location>
</feature>
<dbReference type="PANTHER" id="PTHR43622">
    <property type="entry name" value="3-DEHYDROQUINATE SYNTHASE"/>
    <property type="match status" value="1"/>
</dbReference>
<keyword evidence="11 18" id="KW-0479">Metal-binding</keyword>
<keyword evidence="14 18" id="KW-0520">NAD</keyword>
<dbReference type="GO" id="GO:0009073">
    <property type="term" value="P:aromatic amino acid family biosynthetic process"/>
    <property type="evidence" value="ECO:0007669"/>
    <property type="project" value="UniProtKB-KW"/>
</dbReference>
<evidence type="ECO:0000256" key="13">
    <source>
        <dbReference type="ARBA" id="ARBA00022833"/>
    </source>
</evidence>
<evidence type="ECO:0000256" key="6">
    <source>
        <dbReference type="ARBA" id="ARBA00005412"/>
    </source>
</evidence>
<evidence type="ECO:0000256" key="17">
    <source>
        <dbReference type="ARBA" id="ARBA00023285"/>
    </source>
</evidence>
<evidence type="ECO:0000256" key="18">
    <source>
        <dbReference type="HAMAP-Rule" id="MF_00110"/>
    </source>
</evidence>
<dbReference type="GO" id="GO:0003856">
    <property type="term" value="F:3-dehydroquinate synthase activity"/>
    <property type="evidence" value="ECO:0007669"/>
    <property type="project" value="UniProtKB-UniRule"/>
</dbReference>
<evidence type="ECO:0000313" key="22">
    <source>
        <dbReference type="Proteomes" id="UP000219327"/>
    </source>
</evidence>
<dbReference type="GO" id="GO:0005737">
    <property type="term" value="C:cytoplasm"/>
    <property type="evidence" value="ECO:0007669"/>
    <property type="project" value="UniProtKB-SubCell"/>
</dbReference>
<keyword evidence="12 18" id="KW-0547">Nucleotide-binding</keyword>
<dbReference type="EMBL" id="NTKD01000065">
    <property type="protein sequence ID" value="PDH36587.1"/>
    <property type="molecule type" value="Genomic_DNA"/>
</dbReference>
<keyword evidence="15 18" id="KW-0057">Aromatic amino acid biosynthesis</keyword>
<evidence type="ECO:0000256" key="7">
    <source>
        <dbReference type="ARBA" id="ARBA00013031"/>
    </source>
</evidence>
<dbReference type="Gene3D" id="1.20.1090.10">
    <property type="entry name" value="Dehydroquinate synthase-like - alpha domain"/>
    <property type="match status" value="1"/>
</dbReference>
<comment type="similarity">
    <text evidence="6 18">Belongs to the sugar phosphate cyclases superfamily. Dehydroquinate synthase family.</text>
</comment>
<evidence type="ECO:0000256" key="2">
    <source>
        <dbReference type="ARBA" id="ARBA00001911"/>
    </source>
</evidence>
<evidence type="ECO:0000256" key="5">
    <source>
        <dbReference type="ARBA" id="ARBA00004661"/>
    </source>
</evidence>
<dbReference type="InterPro" id="IPR056179">
    <property type="entry name" value="DHQS_C"/>
</dbReference>
<evidence type="ECO:0000256" key="10">
    <source>
        <dbReference type="ARBA" id="ARBA00022605"/>
    </source>
</evidence>
<feature type="binding site" evidence="18">
    <location>
        <begin position="127"/>
        <end position="131"/>
    </location>
    <ligand>
        <name>NAD(+)</name>
        <dbReference type="ChEBI" id="CHEBI:57540"/>
    </ligand>
</feature>
<keyword evidence="16 18" id="KW-0456">Lyase</keyword>
<dbReference type="InterPro" id="IPR050071">
    <property type="entry name" value="Dehydroquinate_synthase"/>
</dbReference>
<evidence type="ECO:0000256" key="14">
    <source>
        <dbReference type="ARBA" id="ARBA00023027"/>
    </source>
</evidence>
<comment type="function">
    <text evidence="3 18">Catalyzes the conversion of 3-deoxy-D-arabino-heptulosonate 7-phosphate (DAHP) to dehydroquinate (DHQ).</text>
</comment>
<evidence type="ECO:0000256" key="15">
    <source>
        <dbReference type="ARBA" id="ARBA00023141"/>
    </source>
</evidence>
<feature type="binding site" evidence="18">
    <location>
        <position position="206"/>
    </location>
    <ligand>
        <name>Zn(2+)</name>
        <dbReference type="ChEBI" id="CHEBI:29105"/>
    </ligand>
</feature>
<dbReference type="Pfam" id="PF01761">
    <property type="entry name" value="DHQ_synthase"/>
    <property type="match status" value="1"/>
</dbReference>
<dbReference type="NCBIfam" id="TIGR01357">
    <property type="entry name" value="aroB"/>
    <property type="match status" value="1"/>
</dbReference>
<evidence type="ECO:0000256" key="9">
    <source>
        <dbReference type="ARBA" id="ARBA00022490"/>
    </source>
</evidence>
<accession>A0A2A5WJZ3</accession>
<evidence type="ECO:0000256" key="3">
    <source>
        <dbReference type="ARBA" id="ARBA00003485"/>
    </source>
</evidence>
<dbReference type="GO" id="GO:0046872">
    <property type="term" value="F:metal ion binding"/>
    <property type="evidence" value="ECO:0007669"/>
    <property type="project" value="UniProtKB-KW"/>
</dbReference>
<dbReference type="InterPro" id="IPR030963">
    <property type="entry name" value="DHQ_synth_fam"/>
</dbReference>
<keyword evidence="13 18" id="KW-0862">Zinc</keyword>
<dbReference type="PIRSF" id="PIRSF001455">
    <property type="entry name" value="DHQ_synth"/>
    <property type="match status" value="1"/>
</dbReference>
<dbReference type="GO" id="GO:0009423">
    <property type="term" value="P:chorismate biosynthetic process"/>
    <property type="evidence" value="ECO:0007669"/>
    <property type="project" value="UniProtKB-UniRule"/>
</dbReference>
<evidence type="ECO:0000256" key="12">
    <source>
        <dbReference type="ARBA" id="ARBA00022741"/>
    </source>
</evidence>
<evidence type="ECO:0000256" key="4">
    <source>
        <dbReference type="ARBA" id="ARBA00004496"/>
    </source>
</evidence>
<comment type="subcellular location">
    <subcellularLocation>
        <location evidence="4 18">Cytoplasm</location>
    </subcellularLocation>
</comment>
<dbReference type="InterPro" id="IPR030960">
    <property type="entry name" value="DHQS/DOIS_N"/>
</dbReference>
<dbReference type="Gene3D" id="3.40.50.1970">
    <property type="match status" value="1"/>
</dbReference>
<dbReference type="UniPathway" id="UPA00053">
    <property type="reaction ID" value="UER00085"/>
</dbReference>
<dbReference type="HAMAP" id="MF_00110">
    <property type="entry name" value="DHQ_synthase"/>
    <property type="match status" value="1"/>
</dbReference>
<evidence type="ECO:0000313" key="21">
    <source>
        <dbReference type="EMBL" id="PDH36587.1"/>
    </source>
</evidence>
<dbReference type="PANTHER" id="PTHR43622:SF7">
    <property type="entry name" value="3-DEHYDROQUINATE SYNTHASE, CHLOROPLASTIC"/>
    <property type="match status" value="1"/>
</dbReference>